<dbReference type="InterPro" id="IPR050651">
    <property type="entry name" value="Plant_Cytochrome_P450_Monoox"/>
</dbReference>
<evidence type="ECO:0000256" key="5">
    <source>
        <dbReference type="ARBA" id="ARBA00023002"/>
    </source>
</evidence>
<keyword evidence="6 9" id="KW-0408">Iron</keyword>
<dbReference type="InterPro" id="IPR036396">
    <property type="entry name" value="Cyt_P450_sf"/>
</dbReference>
<evidence type="ECO:0000256" key="10">
    <source>
        <dbReference type="RuleBase" id="RU000461"/>
    </source>
</evidence>
<dbReference type="InterPro" id="IPR002401">
    <property type="entry name" value="Cyt_P450_E_grp-I"/>
</dbReference>
<evidence type="ECO:0000313" key="13">
    <source>
        <dbReference type="Proteomes" id="UP000188354"/>
    </source>
</evidence>
<protein>
    <recommendedName>
        <fullName evidence="14">Cytochrome P450</fullName>
    </recommendedName>
</protein>
<dbReference type="Pfam" id="PF00067">
    <property type="entry name" value="p450"/>
    <property type="match status" value="1"/>
</dbReference>
<dbReference type="InterPro" id="IPR001128">
    <property type="entry name" value="Cyt_P450"/>
</dbReference>
<dbReference type="CDD" id="cd20653">
    <property type="entry name" value="CYP81"/>
    <property type="match status" value="1"/>
</dbReference>
<evidence type="ECO:0000256" key="1">
    <source>
        <dbReference type="ARBA" id="ARBA00004370"/>
    </source>
</evidence>
<evidence type="ECO:0008006" key="14">
    <source>
        <dbReference type="Google" id="ProtNLM"/>
    </source>
</evidence>
<reference evidence="12 13" key="1">
    <citation type="journal article" date="2017" name="Plant Biotechnol. J.">
        <title>A comprehensive draft genome sequence for lupin (Lupinus angustifolius), an emerging health food: insights into plant-microbe interactions and legume evolution.</title>
        <authorList>
            <person name="Hane J.K."/>
            <person name="Ming Y."/>
            <person name="Kamphuis L.G."/>
            <person name="Nelson M.N."/>
            <person name="Garg G."/>
            <person name="Atkins C.A."/>
            <person name="Bayer P.E."/>
            <person name="Bravo A."/>
            <person name="Bringans S."/>
            <person name="Cannon S."/>
            <person name="Edwards D."/>
            <person name="Foley R."/>
            <person name="Gao L.L."/>
            <person name="Harrison M.J."/>
            <person name="Huang W."/>
            <person name="Hurgobin B."/>
            <person name="Li S."/>
            <person name="Liu C.W."/>
            <person name="McGrath A."/>
            <person name="Morahan G."/>
            <person name="Murray J."/>
            <person name="Weller J."/>
            <person name="Jian J."/>
            <person name="Singh K.B."/>
        </authorList>
    </citation>
    <scope>NUCLEOTIDE SEQUENCE [LARGE SCALE GENOMIC DNA]</scope>
    <source>
        <strain evidence="13">cv. Tanjil</strain>
        <tissue evidence="12">Whole plant</tissue>
    </source>
</reference>
<keyword evidence="11" id="KW-1133">Transmembrane helix</keyword>
<evidence type="ECO:0000313" key="12">
    <source>
        <dbReference type="EMBL" id="OIW03312.1"/>
    </source>
</evidence>
<dbReference type="PANTHER" id="PTHR47947:SF24">
    <property type="entry name" value="ISOFLAVONE 2'-HYDROXYLASE-LIKE"/>
    <property type="match status" value="1"/>
</dbReference>
<dbReference type="STRING" id="3871.A0A1J7GS03"/>
<keyword evidence="11" id="KW-0812">Transmembrane</keyword>
<organism evidence="12 13">
    <name type="scientific">Lupinus angustifolius</name>
    <name type="common">Narrow-leaved blue lupine</name>
    <dbReference type="NCBI Taxonomy" id="3871"/>
    <lineage>
        <taxon>Eukaryota</taxon>
        <taxon>Viridiplantae</taxon>
        <taxon>Streptophyta</taxon>
        <taxon>Embryophyta</taxon>
        <taxon>Tracheophyta</taxon>
        <taxon>Spermatophyta</taxon>
        <taxon>Magnoliopsida</taxon>
        <taxon>eudicotyledons</taxon>
        <taxon>Gunneridae</taxon>
        <taxon>Pentapetalae</taxon>
        <taxon>rosids</taxon>
        <taxon>fabids</taxon>
        <taxon>Fabales</taxon>
        <taxon>Fabaceae</taxon>
        <taxon>Papilionoideae</taxon>
        <taxon>50 kb inversion clade</taxon>
        <taxon>genistoids sensu lato</taxon>
        <taxon>core genistoids</taxon>
        <taxon>Genisteae</taxon>
        <taxon>Lupinus</taxon>
    </lineage>
</organism>
<keyword evidence="13" id="KW-1185">Reference proteome</keyword>
<dbReference type="GO" id="GO:0016020">
    <property type="term" value="C:membrane"/>
    <property type="evidence" value="ECO:0007669"/>
    <property type="project" value="UniProtKB-SubCell"/>
</dbReference>
<keyword evidence="3 9" id="KW-0349">Heme</keyword>
<keyword evidence="5 10" id="KW-0560">Oxidoreductase</keyword>
<keyword evidence="4 9" id="KW-0479">Metal-binding</keyword>
<dbReference type="Gramene" id="OIW03312">
    <property type="protein sequence ID" value="OIW03312"/>
    <property type="gene ID" value="TanjilG_16461"/>
</dbReference>
<keyword evidence="7 10" id="KW-0503">Monooxygenase</keyword>
<gene>
    <name evidence="12" type="ORF">TanjilG_16461</name>
</gene>
<dbReference type="GO" id="GO:0005506">
    <property type="term" value="F:iron ion binding"/>
    <property type="evidence" value="ECO:0007669"/>
    <property type="project" value="InterPro"/>
</dbReference>
<keyword evidence="8 11" id="KW-0472">Membrane</keyword>
<dbReference type="GO" id="GO:0004497">
    <property type="term" value="F:monooxygenase activity"/>
    <property type="evidence" value="ECO:0007669"/>
    <property type="project" value="UniProtKB-KW"/>
</dbReference>
<evidence type="ECO:0000256" key="7">
    <source>
        <dbReference type="ARBA" id="ARBA00023033"/>
    </source>
</evidence>
<dbReference type="Gene3D" id="1.10.630.10">
    <property type="entry name" value="Cytochrome P450"/>
    <property type="match status" value="1"/>
</dbReference>
<dbReference type="PANTHER" id="PTHR47947">
    <property type="entry name" value="CYTOCHROME P450 82C3-RELATED"/>
    <property type="match status" value="1"/>
</dbReference>
<dbReference type="SUPFAM" id="SSF48264">
    <property type="entry name" value="Cytochrome P450"/>
    <property type="match status" value="1"/>
</dbReference>
<accession>A0A1J7GS03</accession>
<dbReference type="InterPro" id="IPR017972">
    <property type="entry name" value="Cyt_P450_CS"/>
</dbReference>
<feature type="transmembrane region" description="Helical" evidence="11">
    <location>
        <begin position="6"/>
        <end position="22"/>
    </location>
</feature>
<dbReference type="PROSITE" id="PS00086">
    <property type="entry name" value="CYTOCHROME_P450"/>
    <property type="match status" value="1"/>
</dbReference>
<dbReference type="AlphaFoldDB" id="A0A1J7GS03"/>
<evidence type="ECO:0000256" key="6">
    <source>
        <dbReference type="ARBA" id="ARBA00023004"/>
    </source>
</evidence>
<dbReference type="GO" id="GO:0020037">
    <property type="term" value="F:heme binding"/>
    <property type="evidence" value="ECO:0007669"/>
    <property type="project" value="InterPro"/>
</dbReference>
<feature type="binding site" description="axial binding residue" evidence="9">
    <location>
        <position position="434"/>
    </location>
    <ligand>
        <name>heme</name>
        <dbReference type="ChEBI" id="CHEBI:30413"/>
    </ligand>
    <ligandPart>
        <name>Fe</name>
        <dbReference type="ChEBI" id="CHEBI:18248"/>
    </ligandPart>
</feature>
<name>A0A1J7GS03_LUPAN</name>
<dbReference type="FunFam" id="1.10.630.10:FF:000023">
    <property type="entry name" value="Cytochrome P450 family protein"/>
    <property type="match status" value="1"/>
</dbReference>
<evidence type="ECO:0000256" key="2">
    <source>
        <dbReference type="ARBA" id="ARBA00010617"/>
    </source>
</evidence>
<dbReference type="PRINTS" id="PR00463">
    <property type="entry name" value="EP450I"/>
</dbReference>
<evidence type="ECO:0000256" key="9">
    <source>
        <dbReference type="PIRSR" id="PIRSR602401-1"/>
    </source>
</evidence>
<comment type="cofactor">
    <cofactor evidence="9">
        <name>heme</name>
        <dbReference type="ChEBI" id="CHEBI:30413"/>
    </cofactor>
</comment>
<evidence type="ECO:0000256" key="4">
    <source>
        <dbReference type="ARBA" id="ARBA00022723"/>
    </source>
</evidence>
<sequence>MTSFFYYPLISILFLITLKFLFPTRKLKNLPPGPPSLPIIGTLHLLKHPLHRTLHRLSQKHGQIFSLWFGSRFVVVVSSPTTVQECFTKNDIILANRPPLLAGKHIGYNFTAVTVAPYGDHWRNVRRIMAVEVLSTQRLNSFLEMRKDEVVKLVQNLARESREEFAKVEMKSRLSEMTFNTIMRMISGKRYYGEDCDVTDVEEAKQFRDIIKELISVGGSSNPGEFVSILRWFDFDNLEKRVKSIASRMDSFLQGLIDEYRSKKQSSNTMIDHLLQQQQFQPEYYTDHIIKGIILVMLLGGTETSSTTLEWVMSTLLNHLEVLKKARDEIDTLIGQDRLINESDISKLPYLQNVINETFRLHPAFPLLAPHFSSEDCTIEGYNVPKGTILLVNAWAIHRDPQLWSDPTQFKPERFEKDGEADKLIPFGLGRRACPGSNLGQRTVGLTLGLLIQCFEWKRTSEEEIDMTEGKGATTPKVIPLEAMCKARPIIINNVF</sequence>
<evidence type="ECO:0000256" key="3">
    <source>
        <dbReference type="ARBA" id="ARBA00022617"/>
    </source>
</evidence>
<comment type="subcellular location">
    <subcellularLocation>
        <location evidence="1">Membrane</location>
    </subcellularLocation>
</comment>
<proteinExistence type="inferred from homology"/>
<dbReference type="PRINTS" id="PR00385">
    <property type="entry name" value="P450"/>
</dbReference>
<dbReference type="Proteomes" id="UP000188354">
    <property type="component" value="Chromosome LG10"/>
</dbReference>
<comment type="similarity">
    <text evidence="2 10">Belongs to the cytochrome P450 family.</text>
</comment>
<dbReference type="EMBL" id="CM007370">
    <property type="protein sequence ID" value="OIW03312.1"/>
    <property type="molecule type" value="Genomic_DNA"/>
</dbReference>
<evidence type="ECO:0000256" key="11">
    <source>
        <dbReference type="SAM" id="Phobius"/>
    </source>
</evidence>
<dbReference type="GO" id="GO:0016705">
    <property type="term" value="F:oxidoreductase activity, acting on paired donors, with incorporation or reduction of molecular oxygen"/>
    <property type="evidence" value="ECO:0007669"/>
    <property type="project" value="InterPro"/>
</dbReference>
<dbReference type="OMA" id="EDKEHMP"/>
<evidence type="ECO:0000256" key="8">
    <source>
        <dbReference type="ARBA" id="ARBA00023136"/>
    </source>
</evidence>